<accession>A0AAW2Z6T9</accession>
<dbReference type="GO" id="GO:0005834">
    <property type="term" value="C:heterotrimeric G-protein complex"/>
    <property type="evidence" value="ECO:0007669"/>
    <property type="project" value="TreeGrafter"/>
</dbReference>
<dbReference type="FunFam" id="1.10.400.10:FF:000007">
    <property type="entry name" value="Guanine nucleotide-binding protein subunit alpha"/>
    <property type="match status" value="1"/>
</dbReference>
<dbReference type="InterPro" id="IPR027417">
    <property type="entry name" value="P-loop_NTPase"/>
</dbReference>
<dbReference type="PROSITE" id="PS51882">
    <property type="entry name" value="G_ALPHA"/>
    <property type="match status" value="1"/>
</dbReference>
<feature type="binding site" evidence="9">
    <location>
        <begin position="174"/>
        <end position="180"/>
    </location>
    <ligand>
        <name>GTP</name>
        <dbReference type="ChEBI" id="CHEBI:37565"/>
    </ligand>
</feature>
<dbReference type="GO" id="GO:0046872">
    <property type="term" value="F:metal ion binding"/>
    <property type="evidence" value="ECO:0007669"/>
    <property type="project" value="UniProtKB-KW"/>
</dbReference>
<keyword evidence="7" id="KW-0807">Transducer</keyword>
<keyword evidence="3 9" id="KW-0547">Nucleotide-binding</keyword>
<evidence type="ECO:0000256" key="10">
    <source>
        <dbReference type="PIRSR" id="PIRSR601019-2"/>
    </source>
</evidence>
<dbReference type="GO" id="GO:0007188">
    <property type="term" value="P:adenylate cyclase-modulating G protein-coupled receptor signaling pathway"/>
    <property type="evidence" value="ECO:0007669"/>
    <property type="project" value="TreeGrafter"/>
</dbReference>
<evidence type="ECO:0000256" key="8">
    <source>
        <dbReference type="ARBA" id="ARBA00023288"/>
    </source>
</evidence>
<dbReference type="Gene3D" id="1.10.400.10">
    <property type="entry name" value="GI Alpha 1, domain 2-like"/>
    <property type="match status" value="1"/>
</dbReference>
<proteinExistence type="predicted"/>
<sequence length="351" mass="40664">MGSCFSDQNGEDSQRDTKISAPIQTESKILKVLLLGAGESGKSTIFKQMKIIHDKGFTDSELKDFRYVVFANVIKGMKTLVESASNLNLTFNDEETKDRATRVFEVEDDFIMYMQRVWNDELCDDIQALWRDPVIQAAFDKRSHTQLDDSTEYYLNSLERIRKPDYIPTEEDVLWARVKTTGIIEVRYPYGDKVVSLVDVGGQRNERKKWINCFVDVDIVVFVVSLIDYNLKCYEDGEKNRMSESLELFEKTVNSAIFSKTPVLLLLNKTDLFKHKIKRESLKTTFPEYDGPEEYDPALKYINNKFTSMDKSTKQERTIYTYPICAMQKEVVQETFDNIGAVYSKFTSVHK</sequence>
<feature type="binding site" evidence="9">
    <location>
        <begin position="39"/>
        <end position="44"/>
    </location>
    <ligand>
        <name>GTP</name>
        <dbReference type="ChEBI" id="CHEBI:37565"/>
    </ligand>
</feature>
<dbReference type="GO" id="GO:0031683">
    <property type="term" value="F:G-protein beta/gamma-subunit complex binding"/>
    <property type="evidence" value="ECO:0007669"/>
    <property type="project" value="InterPro"/>
</dbReference>
<dbReference type="Gene3D" id="3.40.50.300">
    <property type="entry name" value="P-loop containing nucleotide triphosphate hydrolases"/>
    <property type="match status" value="1"/>
</dbReference>
<dbReference type="InterPro" id="IPR001019">
    <property type="entry name" value="Gprotein_alpha_su"/>
</dbReference>
<reference evidence="11 12" key="1">
    <citation type="submission" date="2024-03" db="EMBL/GenBank/DDBJ databases">
        <title>The Acrasis kona genome and developmental transcriptomes reveal deep origins of eukaryotic multicellular pathways.</title>
        <authorList>
            <person name="Sheikh S."/>
            <person name="Fu C.-J."/>
            <person name="Brown M.W."/>
            <person name="Baldauf S.L."/>
        </authorList>
    </citation>
    <scope>NUCLEOTIDE SEQUENCE [LARGE SCALE GENOMIC DNA]</scope>
    <source>
        <strain evidence="11 12">ATCC MYA-3509</strain>
    </source>
</reference>
<dbReference type="Pfam" id="PF00503">
    <property type="entry name" value="G-alpha"/>
    <property type="match status" value="1"/>
</dbReference>
<dbReference type="InterPro" id="IPR011025">
    <property type="entry name" value="GproteinA_insert"/>
</dbReference>
<dbReference type="CDD" id="cd00066">
    <property type="entry name" value="G-alpha"/>
    <property type="match status" value="1"/>
</dbReference>
<evidence type="ECO:0000256" key="1">
    <source>
        <dbReference type="ARBA" id="ARBA00022707"/>
    </source>
</evidence>
<dbReference type="GO" id="GO:0005737">
    <property type="term" value="C:cytoplasm"/>
    <property type="evidence" value="ECO:0007669"/>
    <property type="project" value="TreeGrafter"/>
</dbReference>
<keyword evidence="5 9" id="KW-0342">GTP-binding</keyword>
<feature type="binding site" evidence="9">
    <location>
        <begin position="149"/>
        <end position="150"/>
    </location>
    <ligand>
        <name>GTP</name>
        <dbReference type="ChEBI" id="CHEBI:37565"/>
    </ligand>
</feature>
<feature type="binding site" evidence="10">
    <location>
        <position position="43"/>
    </location>
    <ligand>
        <name>Mg(2+)</name>
        <dbReference type="ChEBI" id="CHEBI:18420"/>
    </ligand>
</feature>
<dbReference type="GO" id="GO:0001664">
    <property type="term" value="F:G protein-coupled receptor binding"/>
    <property type="evidence" value="ECO:0007669"/>
    <property type="project" value="TreeGrafter"/>
</dbReference>
<dbReference type="PRINTS" id="PR00318">
    <property type="entry name" value="GPROTEINA"/>
</dbReference>
<evidence type="ECO:0000256" key="2">
    <source>
        <dbReference type="ARBA" id="ARBA00022723"/>
    </source>
</evidence>
<dbReference type="PANTHER" id="PTHR10218:SF302">
    <property type="entry name" value="GUANINE NUCLEOTIDE-BINDING PROTEIN ALPHA-5 SUBUNIT"/>
    <property type="match status" value="1"/>
</dbReference>
<dbReference type="SUPFAM" id="SSF47895">
    <property type="entry name" value="Transducin (alpha subunit), insertion domain"/>
    <property type="match status" value="1"/>
</dbReference>
<dbReference type="Proteomes" id="UP001431209">
    <property type="component" value="Unassembled WGS sequence"/>
</dbReference>
<dbReference type="SMART" id="SM00275">
    <property type="entry name" value="G_alpha"/>
    <property type="match status" value="1"/>
</dbReference>
<evidence type="ECO:0000256" key="4">
    <source>
        <dbReference type="ARBA" id="ARBA00022842"/>
    </source>
</evidence>
<dbReference type="FunFam" id="3.40.50.300:FF:000692">
    <property type="entry name" value="Guanine nucleotide-binding protein subunit alpha"/>
    <property type="match status" value="1"/>
</dbReference>
<evidence type="ECO:0000256" key="6">
    <source>
        <dbReference type="ARBA" id="ARBA00023139"/>
    </source>
</evidence>
<protein>
    <submittedName>
        <fullName evidence="11">Guanine nucleotide-binding protein G(I) subunit alpha</fullName>
    </submittedName>
</protein>
<evidence type="ECO:0000256" key="3">
    <source>
        <dbReference type="ARBA" id="ARBA00022741"/>
    </source>
</evidence>
<dbReference type="GO" id="GO:0005525">
    <property type="term" value="F:GTP binding"/>
    <property type="evidence" value="ECO:0007669"/>
    <property type="project" value="UniProtKB-KW"/>
</dbReference>
<feature type="binding site" evidence="9">
    <location>
        <position position="326"/>
    </location>
    <ligand>
        <name>GTP</name>
        <dbReference type="ChEBI" id="CHEBI:37565"/>
    </ligand>
</feature>
<dbReference type="PANTHER" id="PTHR10218">
    <property type="entry name" value="GTP-BINDING PROTEIN ALPHA SUBUNIT"/>
    <property type="match status" value="1"/>
</dbReference>
<dbReference type="FunFam" id="3.40.50.300:FF:003800">
    <property type="entry name" value="Guanine nucleotide-binding protein G(k) subunit alpha"/>
    <property type="match status" value="1"/>
</dbReference>
<feature type="binding site" evidence="10">
    <location>
        <position position="180"/>
    </location>
    <ligand>
        <name>Mg(2+)</name>
        <dbReference type="ChEBI" id="CHEBI:18420"/>
    </ligand>
</feature>
<dbReference type="GO" id="GO:0032502">
    <property type="term" value="P:developmental process"/>
    <property type="evidence" value="ECO:0007669"/>
    <property type="project" value="UniProtKB-ARBA"/>
</dbReference>
<keyword evidence="6" id="KW-0564">Palmitate</keyword>
<comment type="caution">
    <text evidence="11">The sequence shown here is derived from an EMBL/GenBank/DDBJ whole genome shotgun (WGS) entry which is preliminary data.</text>
</comment>
<organism evidence="11 12">
    <name type="scientific">Acrasis kona</name>
    <dbReference type="NCBI Taxonomy" id="1008807"/>
    <lineage>
        <taxon>Eukaryota</taxon>
        <taxon>Discoba</taxon>
        <taxon>Heterolobosea</taxon>
        <taxon>Tetramitia</taxon>
        <taxon>Eutetramitia</taxon>
        <taxon>Acrasidae</taxon>
        <taxon>Acrasis</taxon>
    </lineage>
</organism>
<evidence type="ECO:0000256" key="9">
    <source>
        <dbReference type="PIRSR" id="PIRSR601019-1"/>
    </source>
</evidence>
<keyword evidence="4 10" id="KW-0460">Magnesium</keyword>
<evidence type="ECO:0000256" key="7">
    <source>
        <dbReference type="ARBA" id="ARBA00023224"/>
    </source>
</evidence>
<dbReference type="SUPFAM" id="SSF52540">
    <property type="entry name" value="P-loop containing nucleoside triphosphate hydrolases"/>
    <property type="match status" value="1"/>
</dbReference>
<name>A0AAW2Z6T9_9EUKA</name>
<dbReference type="GO" id="GO:0003924">
    <property type="term" value="F:GTPase activity"/>
    <property type="evidence" value="ECO:0007669"/>
    <property type="project" value="InterPro"/>
</dbReference>
<evidence type="ECO:0000313" key="11">
    <source>
        <dbReference type="EMBL" id="KAL0484932.1"/>
    </source>
</evidence>
<keyword evidence="12" id="KW-1185">Reference proteome</keyword>
<feature type="binding site" evidence="9">
    <location>
        <begin position="199"/>
        <end position="203"/>
    </location>
    <ligand>
        <name>GTP</name>
        <dbReference type="ChEBI" id="CHEBI:37565"/>
    </ligand>
</feature>
<feature type="binding site" evidence="9">
    <location>
        <begin position="268"/>
        <end position="271"/>
    </location>
    <ligand>
        <name>GTP</name>
        <dbReference type="ChEBI" id="CHEBI:37565"/>
    </ligand>
</feature>
<dbReference type="AlphaFoldDB" id="A0AAW2Z6T9"/>
<evidence type="ECO:0000256" key="5">
    <source>
        <dbReference type="ARBA" id="ARBA00023134"/>
    </source>
</evidence>
<dbReference type="EMBL" id="JAOPGA020001087">
    <property type="protein sequence ID" value="KAL0484932.1"/>
    <property type="molecule type" value="Genomic_DNA"/>
</dbReference>
<keyword evidence="1" id="KW-0519">Myristate</keyword>
<gene>
    <name evidence="11" type="ORF">AKO1_003820</name>
</gene>
<keyword evidence="2 10" id="KW-0479">Metal-binding</keyword>
<keyword evidence="8" id="KW-0449">Lipoprotein</keyword>
<evidence type="ECO:0000313" key="12">
    <source>
        <dbReference type="Proteomes" id="UP001431209"/>
    </source>
</evidence>